<keyword evidence="3" id="KW-0406">Ion transport</keyword>
<dbReference type="InterPro" id="IPR000644">
    <property type="entry name" value="CBS_dom"/>
</dbReference>
<evidence type="ECO:0000256" key="2">
    <source>
        <dbReference type="ARBA" id="ARBA00022737"/>
    </source>
</evidence>
<evidence type="ECO:0000256" key="6">
    <source>
        <dbReference type="PROSITE-ProRule" id="PRU00703"/>
    </source>
</evidence>
<comment type="caution">
    <text evidence="8">The sequence shown here is derived from an EMBL/GenBank/DDBJ whole genome shotgun (WGS) entry which is preliminary data.</text>
</comment>
<accession>A0A8B6C1S1</accession>
<proteinExistence type="predicted"/>
<dbReference type="InterPro" id="IPR051280">
    <property type="entry name" value="Cl-channel/antiporter"/>
</dbReference>
<keyword evidence="1" id="KW-0813">Transport</keyword>
<dbReference type="PANTHER" id="PTHR11689">
    <property type="entry name" value="CHLORIDE CHANNEL PROTEIN CLC FAMILY MEMBER"/>
    <property type="match status" value="1"/>
</dbReference>
<dbReference type="Pfam" id="PF00571">
    <property type="entry name" value="CBS"/>
    <property type="match status" value="1"/>
</dbReference>
<evidence type="ECO:0000313" key="8">
    <source>
        <dbReference type="EMBL" id="VDH98944.1"/>
    </source>
</evidence>
<name>A0A8B6C1S1_MYTGA</name>
<evidence type="ECO:0000256" key="3">
    <source>
        <dbReference type="ARBA" id="ARBA00023065"/>
    </source>
</evidence>
<organism evidence="8 9">
    <name type="scientific">Mytilus galloprovincialis</name>
    <name type="common">Mediterranean mussel</name>
    <dbReference type="NCBI Taxonomy" id="29158"/>
    <lineage>
        <taxon>Eukaryota</taxon>
        <taxon>Metazoa</taxon>
        <taxon>Spiralia</taxon>
        <taxon>Lophotrochozoa</taxon>
        <taxon>Mollusca</taxon>
        <taxon>Bivalvia</taxon>
        <taxon>Autobranchia</taxon>
        <taxon>Pteriomorphia</taxon>
        <taxon>Mytilida</taxon>
        <taxon>Mytiloidea</taxon>
        <taxon>Mytilidae</taxon>
        <taxon>Mytilinae</taxon>
        <taxon>Mytilus</taxon>
    </lineage>
</organism>
<evidence type="ECO:0000313" key="9">
    <source>
        <dbReference type="Proteomes" id="UP000596742"/>
    </source>
</evidence>
<dbReference type="GO" id="GO:0015108">
    <property type="term" value="F:chloride transmembrane transporter activity"/>
    <property type="evidence" value="ECO:0007669"/>
    <property type="project" value="TreeGrafter"/>
</dbReference>
<dbReference type="InterPro" id="IPR046342">
    <property type="entry name" value="CBS_dom_sf"/>
</dbReference>
<dbReference type="OrthoDB" id="428525at2759"/>
<evidence type="ECO:0000256" key="5">
    <source>
        <dbReference type="ARBA" id="ARBA00023214"/>
    </source>
</evidence>
<dbReference type="SUPFAM" id="SSF54631">
    <property type="entry name" value="CBS-domain pair"/>
    <property type="match status" value="1"/>
</dbReference>
<gene>
    <name evidence="8" type="ORF">MGAL_10B044952</name>
</gene>
<feature type="domain" description="CBS" evidence="7">
    <location>
        <begin position="36"/>
        <end position="94"/>
    </location>
</feature>
<keyword evidence="2" id="KW-0677">Repeat</keyword>
<dbReference type="PROSITE" id="PS51371">
    <property type="entry name" value="CBS"/>
    <property type="match status" value="1"/>
</dbReference>
<protein>
    <submittedName>
        <fullName evidence="8">Chloride channel 7</fullName>
    </submittedName>
</protein>
<keyword evidence="4 6" id="KW-0129">CBS domain</keyword>
<dbReference type="AlphaFoldDB" id="A0A8B6C1S1"/>
<dbReference type="PANTHER" id="PTHR11689:SF89">
    <property type="entry name" value="CHLORIDE CHANNEL PROTEIN"/>
    <property type="match status" value="1"/>
</dbReference>
<evidence type="ECO:0000256" key="1">
    <source>
        <dbReference type="ARBA" id="ARBA00022448"/>
    </source>
</evidence>
<dbReference type="Proteomes" id="UP000596742">
    <property type="component" value="Unassembled WGS sequence"/>
</dbReference>
<evidence type="ECO:0000259" key="7">
    <source>
        <dbReference type="PROSITE" id="PS51371"/>
    </source>
</evidence>
<dbReference type="Gene3D" id="3.10.580.10">
    <property type="entry name" value="CBS-domain"/>
    <property type="match status" value="1"/>
</dbReference>
<dbReference type="EMBL" id="UYJE01001069">
    <property type="protein sequence ID" value="VDH98944.1"/>
    <property type="molecule type" value="Genomic_DNA"/>
</dbReference>
<keyword evidence="9" id="KW-1185">Reference proteome</keyword>
<evidence type="ECO:0000256" key="4">
    <source>
        <dbReference type="ARBA" id="ARBA00023122"/>
    </source>
</evidence>
<keyword evidence="5" id="KW-0868">Chloride</keyword>
<sequence>MNITKLANPLVVSEALHRYSEEESYKEKYIDLSKYMNDSGLAVPEKFSVQRTYIIFRTLGLRHLTVIDTSNQVTGIITRKDLMGHNIVEKLSKIISQPSRLEMMEINDNGAV</sequence>
<reference evidence="8" key="1">
    <citation type="submission" date="2018-11" db="EMBL/GenBank/DDBJ databases">
        <authorList>
            <person name="Alioto T."/>
            <person name="Alioto T."/>
        </authorList>
    </citation>
    <scope>NUCLEOTIDE SEQUENCE</scope>
</reference>